<evidence type="ECO:0000256" key="1">
    <source>
        <dbReference type="ARBA" id="ARBA00004496"/>
    </source>
</evidence>
<comment type="catalytic activity">
    <reaction evidence="11">
        <text>tRNA(Val) + L-valine + ATP = L-valyl-tRNA(Val) + AMP + diphosphate</text>
        <dbReference type="Rhea" id="RHEA:10704"/>
        <dbReference type="Rhea" id="RHEA-COMP:9672"/>
        <dbReference type="Rhea" id="RHEA-COMP:9708"/>
        <dbReference type="ChEBI" id="CHEBI:30616"/>
        <dbReference type="ChEBI" id="CHEBI:33019"/>
        <dbReference type="ChEBI" id="CHEBI:57762"/>
        <dbReference type="ChEBI" id="CHEBI:78442"/>
        <dbReference type="ChEBI" id="CHEBI:78537"/>
        <dbReference type="ChEBI" id="CHEBI:456215"/>
        <dbReference type="EC" id="6.1.1.9"/>
    </reaction>
</comment>
<evidence type="ECO:0000256" key="13">
    <source>
        <dbReference type="SAM" id="MobiDB-lite"/>
    </source>
</evidence>
<dbReference type="Gene3D" id="1.10.730.10">
    <property type="entry name" value="Isoleucyl-tRNA Synthetase, Domain 1"/>
    <property type="match status" value="1"/>
</dbReference>
<gene>
    <name evidence="16" type="primary">valS</name>
    <name evidence="16" type="ORF">TNIN_36151</name>
</gene>
<dbReference type="Gene3D" id="3.40.50.620">
    <property type="entry name" value="HUPs"/>
    <property type="match status" value="2"/>
</dbReference>
<dbReference type="EMBL" id="BMAV01015538">
    <property type="protein sequence ID" value="GFY65112.1"/>
    <property type="molecule type" value="Genomic_DNA"/>
</dbReference>
<dbReference type="PROSITE" id="PS00674">
    <property type="entry name" value="AAA"/>
    <property type="match status" value="1"/>
</dbReference>
<organism evidence="16 17">
    <name type="scientific">Trichonephila inaurata madagascariensis</name>
    <dbReference type="NCBI Taxonomy" id="2747483"/>
    <lineage>
        <taxon>Eukaryota</taxon>
        <taxon>Metazoa</taxon>
        <taxon>Ecdysozoa</taxon>
        <taxon>Arthropoda</taxon>
        <taxon>Chelicerata</taxon>
        <taxon>Arachnida</taxon>
        <taxon>Araneae</taxon>
        <taxon>Araneomorphae</taxon>
        <taxon>Entelegynae</taxon>
        <taxon>Araneoidea</taxon>
        <taxon>Nephilidae</taxon>
        <taxon>Trichonephila</taxon>
        <taxon>Trichonephila inaurata</taxon>
    </lineage>
</organism>
<dbReference type="InterPro" id="IPR003959">
    <property type="entry name" value="ATPase_AAA_core"/>
</dbReference>
<dbReference type="Gene3D" id="1.10.287.1490">
    <property type="match status" value="1"/>
</dbReference>
<evidence type="ECO:0000313" key="16">
    <source>
        <dbReference type="EMBL" id="GFY65112.1"/>
    </source>
</evidence>
<dbReference type="GO" id="GO:0005524">
    <property type="term" value="F:ATP binding"/>
    <property type="evidence" value="ECO:0007669"/>
    <property type="project" value="UniProtKB-KW"/>
</dbReference>
<dbReference type="NCBIfam" id="TIGR00422">
    <property type="entry name" value="valS"/>
    <property type="match status" value="1"/>
</dbReference>
<evidence type="ECO:0000256" key="6">
    <source>
        <dbReference type="ARBA" id="ARBA00022741"/>
    </source>
</evidence>
<dbReference type="SUPFAM" id="SSF50677">
    <property type="entry name" value="ValRS/IleRS/LeuRS editing domain"/>
    <property type="match status" value="1"/>
</dbReference>
<keyword evidence="9" id="KW-0030">Aminoacyl-tRNA synthetase</keyword>
<dbReference type="SUPFAM" id="SSF47323">
    <property type="entry name" value="Anticodon-binding domain of a subclass of class I aminoacyl-tRNA synthetases"/>
    <property type="match status" value="1"/>
</dbReference>
<dbReference type="FunFam" id="3.40.50.620:FF:000192">
    <property type="entry name" value="Valine--tRNA ligase"/>
    <property type="match status" value="1"/>
</dbReference>
<dbReference type="GO" id="GO:0002161">
    <property type="term" value="F:aminoacyl-tRNA deacylase activity"/>
    <property type="evidence" value="ECO:0007669"/>
    <property type="project" value="InterPro"/>
</dbReference>
<keyword evidence="17" id="KW-1185">Reference proteome</keyword>
<dbReference type="NCBIfam" id="NF009687">
    <property type="entry name" value="PRK13208.1"/>
    <property type="match status" value="1"/>
</dbReference>
<accession>A0A8X6Y437</accession>
<dbReference type="InterPro" id="IPR013155">
    <property type="entry name" value="M/V/L/I-tRNA-synth_anticd-bd"/>
</dbReference>
<name>A0A8X6Y437_9ARAC</name>
<keyword evidence="8" id="KW-0648">Protein biosynthesis</keyword>
<dbReference type="SUPFAM" id="SSF52540">
    <property type="entry name" value="P-loop containing nucleoside triphosphate hydrolases"/>
    <property type="match status" value="1"/>
</dbReference>
<dbReference type="InterPro" id="IPR003593">
    <property type="entry name" value="AAA+_ATPase"/>
</dbReference>
<dbReference type="PANTHER" id="PTHR11946">
    <property type="entry name" value="VALYL-TRNA SYNTHETASES"/>
    <property type="match status" value="1"/>
</dbReference>
<dbReference type="Pfam" id="PF08264">
    <property type="entry name" value="Anticodon_1"/>
    <property type="match status" value="1"/>
</dbReference>
<dbReference type="InterPro" id="IPR033705">
    <property type="entry name" value="Anticodon_Ia_Val"/>
</dbReference>
<dbReference type="CDD" id="cd07962">
    <property type="entry name" value="Anticodon_Ia_Val"/>
    <property type="match status" value="1"/>
</dbReference>
<comment type="similarity">
    <text evidence="2">Belongs to the class-I aminoacyl-tRNA synthetase family.</text>
</comment>
<dbReference type="InterPro" id="IPR022874">
    <property type="entry name" value="Valine-tRNA_ligase_type_2"/>
</dbReference>
<feature type="coiled-coil region" evidence="12">
    <location>
        <begin position="956"/>
        <end position="983"/>
    </location>
</feature>
<dbReference type="SUPFAM" id="SSF52374">
    <property type="entry name" value="Nucleotidylyl transferase"/>
    <property type="match status" value="1"/>
</dbReference>
<dbReference type="InterPro" id="IPR002300">
    <property type="entry name" value="aa-tRNA-synth_Ia"/>
</dbReference>
<keyword evidence="5 16" id="KW-0436">Ligase</keyword>
<feature type="transmembrane region" description="Helical" evidence="14">
    <location>
        <begin position="865"/>
        <end position="888"/>
    </location>
</feature>
<dbReference type="GO" id="GO:0004832">
    <property type="term" value="F:valine-tRNA ligase activity"/>
    <property type="evidence" value="ECO:0007669"/>
    <property type="project" value="UniProtKB-EC"/>
</dbReference>
<evidence type="ECO:0000259" key="15">
    <source>
        <dbReference type="SMART" id="SM00382"/>
    </source>
</evidence>
<keyword evidence="14" id="KW-0472">Membrane</keyword>
<keyword evidence="6" id="KW-0547">Nucleotide-binding</keyword>
<keyword evidence="14" id="KW-0812">Transmembrane</keyword>
<dbReference type="Gene3D" id="3.40.50.300">
    <property type="entry name" value="P-loop containing nucleotide triphosphate hydrolases"/>
    <property type="match status" value="1"/>
</dbReference>
<sequence>MLKEKYGFKEIEDKYNILWEGSKVYKWNGEKDNTFTIDTPPPTISGKLHIGHIFSYCHTDFIARFQRMLGKDVFYPIGFDDNGLPTERLVEQTYKTRAKEVGREKFIEMCHEVIEKSKQEFKELFKLVGISYDWDLEYHTISKETVTLSQMSFIDLYNKGYAYRKMQPILWDPVDKTAIAQAEIEDKVFESSLNTIVFSTQENEQINIATTRPELLPACVAVFCHPEDTRYTHLIGKTAVVPITEEKVSIIADDKVKIDKGTGLVMCCTFGDELDIYWQQKHNLPMKIIIDQDGRISLYNVIPVRDTGIQEKEPMPAMTEEDIMSAYGQKEEEWIPVSATRMIDDILNEINGLKVTAARKRMIEILTKKGLLIESTNISHSVKCAERSGAPLEILPTYQWFIKTLEQKAQVLDKVKECNWHPSNMRKRMEVWIEGLNWDWCISRQRYFGVPFPAWYSKRKGEEGKIILAEIKALPIDPSKDLPKGYSKEEIIPDQDVMDTWATSSITPQLSALAVNSEFSLPNHRYDTIFPADLRSQSHEIIRTWAFYTILKAHYHANSLPWKNIMISGWCLTDDKKKMSKSKGNIITPHVILETYGADVVRYWAANSRLGVDTVYSENIFKIGKRLVTKLWNASKFVSMFMEKHQTVSINSISETMDKWILSKLYKVIGRATNNLLQFEYCEALSAVEEFFWKDFCDNYLELVKKRAYGSSEATFSVKQSLAYVLNIILRLFAPFLPYITEEIYHQLYSYNSVHNQSNWPSKEELIYDKYSEEMGDNVIQILNIIRKIKADSNVSVKHLIKKLVIKANVQEDKLNQSAQDDLQAVCNAETIDLTSFNVSVTITITLTYEGTIVGNLYNKTNAPYLIAGTLATLALLASGTLAVAPYVAFLSPIAAFNVALPVALSLSILSTLILALSCKMISRNKKLAAQGAELNEKTELAAEQENTIQSLEPQIKGLNKKVSDLETKLDEISKQANDATTKEEVKQLRGELGSLTEKYNQIANLGEKLDSVGTKEELKAGLSGTATKDEVKQLRGEFANAAKKGEVEELIDRTAKKEELKKLNDEVEKLKNELEAKIASAAKKGEVEELIKDEVEELISSFTAKLDEISKQANNATTKGEMEELSKKLSDEMEKLIGSLITKEELEERLGSLIKKVEVKEELRMKFYGKDEERGKITFDDVILQNDIKQKLIRICEPNALEKGEGYILYGPPGTGKTMTAKAIASETRFKSAFISVSGSDLLNVSNINKVFEKAKKNTPCIIFIDEIDSIGKMRSDNNVESLNNLLAELDGFEFRKGVTVIAATNRINVLDDALIRGGRLSTHIKIPTLDTDTRKKIINEYFQKKELQNIFIDTILRNTNENFSPANLINLLEEIAEASCVKKHNLTQIAVICRGFSKTHGIDKVSNTTTSKDLSAANSSKCFRSKEKSITDKDSSQSCTSTPKASNNEKPSNSSVSPIVGNNSPNNLQGKKKSPRKSPEKEDNDENKENSGLQNQKSPNATSSLATLTSLALIVTSNVPLPLILALATLSVLVLALSYQIISNNKKIEVERNKFAQKEQELENEITLGKEAEEAANKEVKNQLRELTREKQNLDKRAKKLDQKVNESEVEREFLLKEKESLEKRLEVAKNRTFEIDNELDKTRKEIARDKELNDRIETLREAQKALREKKHELSEKIEALNKEKNRLSKEVKELREEQERLYANLDKLQCKIKEVNKEKKNLSKELKEKSEELRDANDCINSQCCELDGIRKDCDNEVKSLRNSLLERDSQIEDFLKEKEKQVNFAQLLIRCVTDNIEEPIRNNDGKAILDTIQILKSALQGEIARLLPDETPSSSLEDLGYESLFVSRSSTPTKLPNSLLTESYERSQFNQSESICKTQQ</sequence>
<keyword evidence="7" id="KW-0067">ATP-binding</keyword>
<evidence type="ECO:0000256" key="11">
    <source>
        <dbReference type="ARBA" id="ARBA00047552"/>
    </source>
</evidence>
<comment type="caution">
    <text evidence="16">The sequence shown here is derived from an EMBL/GenBank/DDBJ whole genome shotgun (WGS) entry which is preliminary data.</text>
</comment>
<dbReference type="InterPro" id="IPR002303">
    <property type="entry name" value="Valyl-tRNA_ligase"/>
</dbReference>
<dbReference type="InterPro" id="IPR009008">
    <property type="entry name" value="Val/Leu/Ile-tRNA-synth_edit"/>
</dbReference>
<feature type="domain" description="AAA+ ATPase" evidence="15">
    <location>
        <begin position="1204"/>
        <end position="1332"/>
    </location>
</feature>
<feature type="compositionally biased region" description="Polar residues" evidence="13">
    <location>
        <begin position="1438"/>
        <end position="1471"/>
    </location>
</feature>
<keyword evidence="12" id="KW-0175">Coiled coil</keyword>
<dbReference type="Proteomes" id="UP000886998">
    <property type="component" value="Unassembled WGS sequence"/>
</dbReference>
<dbReference type="InterPro" id="IPR027417">
    <property type="entry name" value="P-loop_NTPase"/>
</dbReference>
<dbReference type="PANTHER" id="PTHR11946:SF93">
    <property type="entry name" value="VALINE--TRNA LIGASE, CHLOROPLASTIC_MITOCHONDRIAL 2"/>
    <property type="match status" value="1"/>
</dbReference>
<evidence type="ECO:0000256" key="8">
    <source>
        <dbReference type="ARBA" id="ARBA00022917"/>
    </source>
</evidence>
<dbReference type="SMART" id="SM00382">
    <property type="entry name" value="AAA"/>
    <property type="match status" value="1"/>
</dbReference>
<reference evidence="16" key="1">
    <citation type="submission" date="2020-08" db="EMBL/GenBank/DDBJ databases">
        <title>Multicomponent nature underlies the extraordinary mechanical properties of spider dragline silk.</title>
        <authorList>
            <person name="Kono N."/>
            <person name="Nakamura H."/>
            <person name="Mori M."/>
            <person name="Yoshida Y."/>
            <person name="Ohtoshi R."/>
            <person name="Malay A.D."/>
            <person name="Moran D.A.P."/>
            <person name="Tomita M."/>
            <person name="Numata K."/>
            <person name="Arakawa K."/>
        </authorList>
    </citation>
    <scope>NUCLEOTIDE SEQUENCE</scope>
</reference>
<feature type="coiled-coil region" evidence="12">
    <location>
        <begin position="1547"/>
        <end position="1746"/>
    </location>
</feature>
<evidence type="ECO:0000256" key="2">
    <source>
        <dbReference type="ARBA" id="ARBA00005594"/>
    </source>
</evidence>
<dbReference type="PROSITE" id="PS00178">
    <property type="entry name" value="AA_TRNA_LIGASE_I"/>
    <property type="match status" value="1"/>
</dbReference>
<feature type="region of interest" description="Disordered" evidence="13">
    <location>
        <begin position="1427"/>
        <end position="1503"/>
    </location>
</feature>
<dbReference type="Gene3D" id="1.10.8.60">
    <property type="match status" value="1"/>
</dbReference>
<dbReference type="HAMAP" id="MF_02005">
    <property type="entry name" value="Val_tRNA_synth_type2"/>
    <property type="match status" value="1"/>
</dbReference>
<proteinExistence type="inferred from homology"/>
<evidence type="ECO:0000256" key="10">
    <source>
        <dbReference type="ARBA" id="ARBA00029936"/>
    </source>
</evidence>
<evidence type="ECO:0000313" key="17">
    <source>
        <dbReference type="Proteomes" id="UP000886998"/>
    </source>
</evidence>
<keyword evidence="14" id="KW-1133">Transmembrane helix</keyword>
<evidence type="ECO:0000256" key="9">
    <source>
        <dbReference type="ARBA" id="ARBA00023146"/>
    </source>
</evidence>
<evidence type="ECO:0000256" key="12">
    <source>
        <dbReference type="SAM" id="Coils"/>
    </source>
</evidence>
<feature type="transmembrane region" description="Helical" evidence="14">
    <location>
        <begin position="894"/>
        <end position="917"/>
    </location>
</feature>
<evidence type="ECO:0000256" key="7">
    <source>
        <dbReference type="ARBA" id="ARBA00022840"/>
    </source>
</evidence>
<dbReference type="Pfam" id="PF00133">
    <property type="entry name" value="tRNA-synt_1"/>
    <property type="match status" value="1"/>
</dbReference>
<dbReference type="InterPro" id="IPR014729">
    <property type="entry name" value="Rossmann-like_a/b/a_fold"/>
</dbReference>
<keyword evidence="4" id="KW-0963">Cytoplasm</keyword>
<protein>
    <recommendedName>
        <fullName evidence="3">valine--tRNA ligase</fullName>
        <ecNumber evidence="3">6.1.1.9</ecNumber>
    </recommendedName>
    <alternativeName>
        <fullName evidence="10">Valyl-tRNA synthetase</fullName>
    </alternativeName>
</protein>
<evidence type="ECO:0000256" key="14">
    <source>
        <dbReference type="SAM" id="Phobius"/>
    </source>
</evidence>
<dbReference type="GO" id="GO:0005829">
    <property type="term" value="C:cytosol"/>
    <property type="evidence" value="ECO:0007669"/>
    <property type="project" value="TreeGrafter"/>
</dbReference>
<dbReference type="PRINTS" id="PR00986">
    <property type="entry name" value="TRNASYNTHVAL"/>
</dbReference>
<dbReference type="OrthoDB" id="8118454at2759"/>
<feature type="coiled-coil region" evidence="12">
    <location>
        <begin position="1054"/>
        <end position="1164"/>
    </location>
</feature>
<feature type="compositionally biased region" description="Basic and acidic residues" evidence="13">
    <location>
        <begin position="1427"/>
        <end position="1437"/>
    </location>
</feature>
<dbReference type="GO" id="GO:0006438">
    <property type="term" value="P:valyl-tRNA aminoacylation"/>
    <property type="evidence" value="ECO:0007669"/>
    <property type="project" value="InterPro"/>
</dbReference>
<dbReference type="GO" id="GO:0016887">
    <property type="term" value="F:ATP hydrolysis activity"/>
    <property type="evidence" value="ECO:0007669"/>
    <property type="project" value="InterPro"/>
</dbReference>
<evidence type="ECO:0000256" key="4">
    <source>
        <dbReference type="ARBA" id="ARBA00022490"/>
    </source>
</evidence>
<comment type="subcellular location">
    <subcellularLocation>
        <location evidence="1">Cytoplasm</location>
    </subcellularLocation>
</comment>
<feature type="compositionally biased region" description="Polar residues" evidence="13">
    <location>
        <begin position="1493"/>
        <end position="1502"/>
    </location>
</feature>
<evidence type="ECO:0000256" key="3">
    <source>
        <dbReference type="ARBA" id="ARBA00013169"/>
    </source>
</evidence>
<dbReference type="InterPro" id="IPR009080">
    <property type="entry name" value="tRNAsynth_Ia_anticodon-bd"/>
</dbReference>
<evidence type="ECO:0000256" key="5">
    <source>
        <dbReference type="ARBA" id="ARBA00022598"/>
    </source>
</evidence>
<dbReference type="InterPro" id="IPR001412">
    <property type="entry name" value="aa-tRNA-synth_I_CS"/>
</dbReference>
<dbReference type="Pfam" id="PF00004">
    <property type="entry name" value="AAA"/>
    <property type="match status" value="1"/>
</dbReference>
<dbReference type="EC" id="6.1.1.9" evidence="3"/>
<dbReference type="InterPro" id="IPR003960">
    <property type="entry name" value="ATPase_AAA_CS"/>
</dbReference>